<dbReference type="PANTHER" id="PTHR12321">
    <property type="entry name" value="CPG BINDING PROTEIN"/>
    <property type="match status" value="1"/>
</dbReference>
<keyword evidence="1" id="KW-0863">Zinc-finger</keyword>
<comment type="subcellular location">
    <subcellularLocation>
        <location evidence="1">Nucleus</location>
    </subcellularLocation>
</comment>
<keyword evidence="1" id="KW-0805">Transcription regulation</keyword>
<keyword evidence="1" id="KW-0539">Nucleus</keyword>
<dbReference type="GO" id="GO:0005634">
    <property type="term" value="C:nucleus"/>
    <property type="evidence" value="ECO:0007669"/>
    <property type="project" value="UniProtKB-SubCell"/>
</dbReference>
<evidence type="ECO:0000313" key="4">
    <source>
        <dbReference type="Proteomes" id="UP000828251"/>
    </source>
</evidence>
<comment type="caution">
    <text evidence="3">The sequence shown here is derived from an EMBL/GenBank/DDBJ whole genome shotgun (WGS) entry which is preliminary data.</text>
</comment>
<evidence type="ECO:0000313" key="3">
    <source>
        <dbReference type="EMBL" id="KAH1073505.1"/>
    </source>
</evidence>
<dbReference type="EMBL" id="JAIQCV010000008">
    <property type="protein sequence ID" value="KAH1073505.1"/>
    <property type="molecule type" value="Genomic_DNA"/>
</dbReference>
<dbReference type="GO" id="GO:0006325">
    <property type="term" value="P:chromatin organization"/>
    <property type="evidence" value="ECO:0007669"/>
    <property type="project" value="UniProtKB-UniRule"/>
</dbReference>
<comment type="function">
    <text evidence="1">Histone-binding component that specifically recognizes H3 tails trimethylated on 'Lys-4' (H3K4me3), which mark transcription start sites of virtually all active genes.</text>
</comment>
<dbReference type="GO" id="GO:0042393">
    <property type="term" value="F:histone binding"/>
    <property type="evidence" value="ECO:0007669"/>
    <property type="project" value="UniProtKB-UniRule"/>
</dbReference>
<reference evidence="3 4" key="1">
    <citation type="journal article" date="2021" name="Plant Biotechnol. J.">
        <title>Multi-omics assisted identification of the key and species-specific regulatory components of drought-tolerant mechanisms in Gossypium stocksii.</title>
        <authorList>
            <person name="Yu D."/>
            <person name="Ke L."/>
            <person name="Zhang D."/>
            <person name="Wu Y."/>
            <person name="Sun Y."/>
            <person name="Mei J."/>
            <person name="Sun J."/>
            <person name="Sun Y."/>
        </authorList>
    </citation>
    <scope>NUCLEOTIDE SEQUENCE [LARGE SCALE GENOMIC DNA]</scope>
    <source>
        <strain evidence="4">cv. E1</strain>
        <tissue evidence="3">Leaf</tissue>
    </source>
</reference>
<dbReference type="GO" id="GO:0000976">
    <property type="term" value="F:transcription cis-regulatory region binding"/>
    <property type="evidence" value="ECO:0007669"/>
    <property type="project" value="TreeGrafter"/>
</dbReference>
<keyword evidence="1" id="KW-0862">Zinc</keyword>
<sequence length="209" mass="23238">MKSKICFPYALEFGVFNAASKLILICCFSDKENLCLYGHLNKAWEVALPTEEAPPELRESALGINFARDGMNRKDWLSLVVVNSDFSLLCLSTLGLDLIVIRVKFKPQYLYKLRISRGRVNAMVSSTSLIISKLFIYQSDDESDHLVLHPLDVEDAAEDSISSSWKSQGLALLQVEWSCSLTAFVGKAPLKVMVYRGVCGKSTAKGHVL</sequence>
<keyword evidence="1" id="KW-0804">Transcription</keyword>
<protein>
    <recommendedName>
        <fullName evidence="1">PHD finger protein ALFIN-LIKE</fullName>
    </recommendedName>
</protein>
<dbReference type="Pfam" id="PF12165">
    <property type="entry name" value="Alfin"/>
    <property type="match status" value="1"/>
</dbReference>
<evidence type="ECO:0000256" key="1">
    <source>
        <dbReference type="RuleBase" id="RU369089"/>
    </source>
</evidence>
<dbReference type="OrthoDB" id="436852at2759"/>
<gene>
    <name evidence="3" type="ORF">J1N35_025833</name>
</gene>
<dbReference type="GO" id="GO:0006355">
    <property type="term" value="P:regulation of DNA-templated transcription"/>
    <property type="evidence" value="ECO:0007669"/>
    <property type="project" value="UniProtKB-UniRule"/>
</dbReference>
<name>A0A9D3V7Q4_9ROSI</name>
<dbReference type="PANTHER" id="PTHR12321:SF122">
    <property type="entry name" value="PHD FINGER PROTEIN ALFIN-LIKE 2"/>
    <property type="match status" value="1"/>
</dbReference>
<proteinExistence type="inferred from homology"/>
<dbReference type="Proteomes" id="UP000828251">
    <property type="component" value="Unassembled WGS sequence"/>
</dbReference>
<keyword evidence="1" id="KW-0479">Metal-binding</keyword>
<dbReference type="InterPro" id="IPR045104">
    <property type="entry name" value="Alfin"/>
</dbReference>
<evidence type="ECO:0000259" key="2">
    <source>
        <dbReference type="Pfam" id="PF12165"/>
    </source>
</evidence>
<keyword evidence="4" id="KW-1185">Reference proteome</keyword>
<keyword evidence="1" id="KW-0156">Chromatin regulator</keyword>
<comment type="similarity">
    <text evidence="1">Belongs to the Alfin family.</text>
</comment>
<comment type="subunit">
    <text evidence="1">Interacts with H3K4me3 and to a lesser extent with H3K4me2.</text>
</comment>
<dbReference type="GO" id="GO:0003712">
    <property type="term" value="F:transcription coregulator activity"/>
    <property type="evidence" value="ECO:0007669"/>
    <property type="project" value="TreeGrafter"/>
</dbReference>
<organism evidence="3 4">
    <name type="scientific">Gossypium stocksii</name>
    <dbReference type="NCBI Taxonomy" id="47602"/>
    <lineage>
        <taxon>Eukaryota</taxon>
        <taxon>Viridiplantae</taxon>
        <taxon>Streptophyta</taxon>
        <taxon>Embryophyta</taxon>
        <taxon>Tracheophyta</taxon>
        <taxon>Spermatophyta</taxon>
        <taxon>Magnoliopsida</taxon>
        <taxon>eudicotyledons</taxon>
        <taxon>Gunneridae</taxon>
        <taxon>Pentapetalae</taxon>
        <taxon>rosids</taxon>
        <taxon>malvids</taxon>
        <taxon>Malvales</taxon>
        <taxon>Malvaceae</taxon>
        <taxon>Malvoideae</taxon>
        <taxon>Gossypium</taxon>
    </lineage>
</organism>
<comment type="domain">
    <text evidence="1">The PHD-type zinc finger mediates the binding to H3K4me3.</text>
</comment>
<dbReference type="AlphaFoldDB" id="A0A9D3V7Q4"/>
<dbReference type="GO" id="GO:0008270">
    <property type="term" value="F:zinc ion binding"/>
    <property type="evidence" value="ECO:0007669"/>
    <property type="project" value="UniProtKB-KW"/>
</dbReference>
<feature type="domain" description="Alfin N-terminal" evidence="2">
    <location>
        <begin position="24"/>
        <end position="92"/>
    </location>
</feature>
<accession>A0A9D3V7Q4</accession>
<dbReference type="InterPro" id="IPR021998">
    <property type="entry name" value="Alfin_N"/>
</dbReference>